<reference evidence="2 3" key="1">
    <citation type="submission" date="2020-02" db="EMBL/GenBank/DDBJ databases">
        <authorList>
            <person name="Hogendoorn C."/>
        </authorList>
    </citation>
    <scope>NUCLEOTIDE SEQUENCE [LARGE SCALE GENOMIC DNA]</scope>
    <source>
        <strain evidence="2">METHB21</strain>
    </source>
</reference>
<keyword evidence="1" id="KW-0472">Membrane</keyword>
<dbReference type="Proteomes" id="UP000494216">
    <property type="component" value="Unassembled WGS sequence"/>
</dbReference>
<dbReference type="EMBL" id="CADCXN010000048">
    <property type="protein sequence ID" value="CAA9890325.1"/>
    <property type="molecule type" value="Genomic_DNA"/>
</dbReference>
<feature type="transmembrane region" description="Helical" evidence="1">
    <location>
        <begin position="12"/>
        <end position="34"/>
    </location>
</feature>
<dbReference type="AlphaFoldDB" id="A0A8S0WZQ4"/>
<evidence type="ECO:0000313" key="3">
    <source>
        <dbReference type="Proteomes" id="UP000494216"/>
    </source>
</evidence>
<protein>
    <submittedName>
        <fullName evidence="2">Uncharacterized protein</fullName>
    </submittedName>
</protein>
<evidence type="ECO:0000313" key="2">
    <source>
        <dbReference type="EMBL" id="CAA9890325.1"/>
    </source>
</evidence>
<gene>
    <name evidence="2" type="ORF">METHB2_200011</name>
</gene>
<comment type="caution">
    <text evidence="2">The sequence shown here is derived from an EMBL/GenBank/DDBJ whole genome shotgun (WGS) entry which is preliminary data.</text>
</comment>
<evidence type="ECO:0000256" key="1">
    <source>
        <dbReference type="SAM" id="Phobius"/>
    </source>
</evidence>
<proteinExistence type="predicted"/>
<accession>A0A8S0WZQ4</accession>
<organism evidence="2 3">
    <name type="scientific">Candidatus Methylobacter favarea</name>
    <dbReference type="NCBI Taxonomy" id="2707345"/>
    <lineage>
        <taxon>Bacteria</taxon>
        <taxon>Pseudomonadati</taxon>
        <taxon>Pseudomonadota</taxon>
        <taxon>Gammaproteobacteria</taxon>
        <taxon>Methylococcales</taxon>
        <taxon>Methylococcaceae</taxon>
        <taxon>Methylobacter</taxon>
    </lineage>
</organism>
<keyword evidence="3" id="KW-1185">Reference proteome</keyword>
<sequence>MFKFNHTLIVKIHLENLLCLVIIILSKAMVQIAVTEPRQYTQLQKMCNR</sequence>
<name>A0A8S0WZQ4_9GAMM</name>
<keyword evidence="1" id="KW-1133">Transmembrane helix</keyword>
<keyword evidence="1" id="KW-0812">Transmembrane</keyword>